<dbReference type="PANTHER" id="PTHR42711">
    <property type="entry name" value="ABC TRANSPORTER ATP-BINDING PROTEIN"/>
    <property type="match status" value="1"/>
</dbReference>
<keyword evidence="6 10" id="KW-0067">ATP-binding</keyword>
<evidence type="ECO:0000256" key="4">
    <source>
        <dbReference type="ARBA" id="ARBA00022475"/>
    </source>
</evidence>
<keyword evidence="4" id="KW-1003">Cell membrane</keyword>
<name>A0A942UTB5_9FIRM</name>
<dbReference type="Gene3D" id="3.40.50.300">
    <property type="entry name" value="P-loop containing nucleotide triphosphate hydrolases"/>
    <property type="match status" value="1"/>
</dbReference>
<keyword evidence="8" id="KW-0472">Membrane</keyword>
<evidence type="ECO:0000256" key="5">
    <source>
        <dbReference type="ARBA" id="ARBA00022741"/>
    </source>
</evidence>
<evidence type="ECO:0000256" key="1">
    <source>
        <dbReference type="ARBA" id="ARBA00004236"/>
    </source>
</evidence>
<evidence type="ECO:0000256" key="7">
    <source>
        <dbReference type="ARBA" id="ARBA00022967"/>
    </source>
</evidence>
<comment type="caution">
    <text evidence="10">The sequence shown here is derived from an EMBL/GenBank/DDBJ whole genome shotgun (WGS) entry which is preliminary data.</text>
</comment>
<keyword evidence="3" id="KW-0813">Transport</keyword>
<protein>
    <submittedName>
        <fullName evidence="10">ABC transporter ATP-binding protein</fullName>
    </submittedName>
</protein>
<comment type="subcellular location">
    <subcellularLocation>
        <location evidence="1">Cell membrane</location>
    </subcellularLocation>
</comment>
<comment type="similarity">
    <text evidence="2">Belongs to the ABC transporter superfamily.</text>
</comment>
<dbReference type="RefSeq" id="WP_203364970.1">
    <property type="nucleotide sequence ID" value="NZ_WSFT01000009.1"/>
</dbReference>
<gene>
    <name evidence="10" type="ORF">GOQ27_01115</name>
</gene>
<dbReference type="Proteomes" id="UP000724672">
    <property type="component" value="Unassembled WGS sequence"/>
</dbReference>
<evidence type="ECO:0000313" key="11">
    <source>
        <dbReference type="Proteomes" id="UP000724672"/>
    </source>
</evidence>
<proteinExistence type="inferred from homology"/>
<dbReference type="InterPro" id="IPR050763">
    <property type="entry name" value="ABC_transporter_ATP-binding"/>
</dbReference>
<dbReference type="InterPro" id="IPR003439">
    <property type="entry name" value="ABC_transporter-like_ATP-bd"/>
</dbReference>
<organism evidence="10 11">
    <name type="scientific">Anaeromonas frigoriresistens</name>
    <dbReference type="NCBI Taxonomy" id="2683708"/>
    <lineage>
        <taxon>Bacteria</taxon>
        <taxon>Bacillati</taxon>
        <taxon>Bacillota</taxon>
        <taxon>Tissierellia</taxon>
        <taxon>Tissierellales</taxon>
        <taxon>Thermohalobacteraceae</taxon>
        <taxon>Anaeromonas</taxon>
    </lineage>
</organism>
<dbReference type="CDD" id="cd03230">
    <property type="entry name" value="ABC_DR_subfamily_A"/>
    <property type="match status" value="1"/>
</dbReference>
<dbReference type="SMART" id="SM00382">
    <property type="entry name" value="AAA"/>
    <property type="match status" value="1"/>
</dbReference>
<feature type="domain" description="ABC transporter" evidence="9">
    <location>
        <begin position="4"/>
        <end position="229"/>
    </location>
</feature>
<dbReference type="Pfam" id="PF00005">
    <property type="entry name" value="ABC_tran"/>
    <property type="match status" value="1"/>
</dbReference>
<dbReference type="GO" id="GO:0005886">
    <property type="term" value="C:plasma membrane"/>
    <property type="evidence" value="ECO:0007669"/>
    <property type="project" value="UniProtKB-SubCell"/>
</dbReference>
<dbReference type="InterPro" id="IPR003593">
    <property type="entry name" value="AAA+_ATPase"/>
</dbReference>
<evidence type="ECO:0000259" key="9">
    <source>
        <dbReference type="PROSITE" id="PS50893"/>
    </source>
</evidence>
<evidence type="ECO:0000313" key="10">
    <source>
        <dbReference type="EMBL" id="MBS4537040.1"/>
    </source>
</evidence>
<dbReference type="EMBL" id="WSFT01000009">
    <property type="protein sequence ID" value="MBS4537040.1"/>
    <property type="molecule type" value="Genomic_DNA"/>
</dbReference>
<evidence type="ECO:0000256" key="6">
    <source>
        <dbReference type="ARBA" id="ARBA00022840"/>
    </source>
</evidence>
<dbReference type="GO" id="GO:0016887">
    <property type="term" value="F:ATP hydrolysis activity"/>
    <property type="evidence" value="ECO:0007669"/>
    <property type="project" value="InterPro"/>
</dbReference>
<keyword evidence="11" id="KW-1185">Reference proteome</keyword>
<dbReference type="SUPFAM" id="SSF52540">
    <property type="entry name" value="P-loop containing nucleoside triphosphate hydrolases"/>
    <property type="match status" value="1"/>
</dbReference>
<dbReference type="FunFam" id="3.40.50.300:FF:000589">
    <property type="entry name" value="ABC transporter, ATP-binding subunit"/>
    <property type="match status" value="1"/>
</dbReference>
<evidence type="ECO:0000256" key="3">
    <source>
        <dbReference type="ARBA" id="ARBA00022448"/>
    </source>
</evidence>
<accession>A0A942UTB5</accession>
<dbReference type="PROSITE" id="PS50893">
    <property type="entry name" value="ABC_TRANSPORTER_2"/>
    <property type="match status" value="1"/>
</dbReference>
<dbReference type="PROSITE" id="PS00211">
    <property type="entry name" value="ABC_TRANSPORTER_1"/>
    <property type="match status" value="1"/>
</dbReference>
<sequence>MNVIEVNNLVKKYNGITAVNDVSFAVQKGSIFGMLGPNGAGKSTTIECIIGLKKRDNGEVRILGLDPKLDNRKLYDMIGVQLQETSYQDKIKVYELCELFESMYENPLDYKSLLERFGLIEKSKSYVSQLSGGQRQKIAIILALISNPKIIFLDELTTGLDPKSRREMWECVKELRNEGRTIFMTTHYMEEAAYLCDQICIIDEGKIATIDTIDGVIEHADIDTLITFETKEDVMDLINEEISGISRIEKHNDTINIFSKREDLITDLVILMKDKRIKYKKINILRPGLEDAFLKLTGKTWKGEM</sequence>
<reference evidence="10" key="1">
    <citation type="submission" date="2019-12" db="EMBL/GenBank/DDBJ databases">
        <title>Clostridiaceae gen. nov. sp. nov., isolated from sediment in Xinjiang, China.</title>
        <authorList>
            <person name="Zhang R."/>
        </authorList>
    </citation>
    <scope>NUCLEOTIDE SEQUENCE</scope>
    <source>
        <strain evidence="10">D2Q-11</strain>
    </source>
</reference>
<dbReference type="AlphaFoldDB" id="A0A942UTB5"/>
<keyword evidence="5" id="KW-0547">Nucleotide-binding</keyword>
<evidence type="ECO:0000256" key="8">
    <source>
        <dbReference type="ARBA" id="ARBA00023136"/>
    </source>
</evidence>
<dbReference type="InterPro" id="IPR017871">
    <property type="entry name" value="ABC_transporter-like_CS"/>
</dbReference>
<evidence type="ECO:0000256" key="2">
    <source>
        <dbReference type="ARBA" id="ARBA00005417"/>
    </source>
</evidence>
<dbReference type="PANTHER" id="PTHR42711:SF5">
    <property type="entry name" value="ABC TRANSPORTER ATP-BINDING PROTEIN NATA"/>
    <property type="match status" value="1"/>
</dbReference>
<keyword evidence="7" id="KW-1278">Translocase</keyword>
<dbReference type="GO" id="GO:0005524">
    <property type="term" value="F:ATP binding"/>
    <property type="evidence" value="ECO:0007669"/>
    <property type="project" value="UniProtKB-KW"/>
</dbReference>
<dbReference type="InterPro" id="IPR027417">
    <property type="entry name" value="P-loop_NTPase"/>
</dbReference>